<reference evidence="4" key="1">
    <citation type="submission" date="2020-12" db="EMBL/GenBank/DDBJ databases">
        <title>Taurinivorans muris gen. nov., sp. nov., fundamental and realized metabolic niche of a ubiquitous sulfidogenic bacterium in the murine intestine.</title>
        <authorList>
            <person name="Ye H."/>
            <person name="Hanson B.T."/>
            <person name="Loy A."/>
        </authorList>
    </citation>
    <scope>NUCLEOTIDE SEQUENCE</scope>
    <source>
        <strain evidence="4">LT0009</strain>
    </source>
</reference>
<dbReference type="SUPFAM" id="SSF54631">
    <property type="entry name" value="CBS-domain pair"/>
    <property type="match status" value="1"/>
</dbReference>
<proteinExistence type="predicted"/>
<gene>
    <name evidence="4" type="ORF">JBF11_08070</name>
</gene>
<dbReference type="CDD" id="cd04584">
    <property type="entry name" value="CBS_pair_AcuB_like"/>
    <property type="match status" value="1"/>
</dbReference>
<name>A0ABY5XZR1_9BACT</name>
<dbReference type="InterPro" id="IPR046342">
    <property type="entry name" value="CBS_dom_sf"/>
</dbReference>
<dbReference type="Proteomes" id="UP001058120">
    <property type="component" value="Chromosome"/>
</dbReference>
<dbReference type="PROSITE" id="PS51371">
    <property type="entry name" value="CBS"/>
    <property type="match status" value="2"/>
</dbReference>
<dbReference type="SMART" id="SM00116">
    <property type="entry name" value="CBS"/>
    <property type="match status" value="2"/>
</dbReference>
<evidence type="ECO:0000259" key="3">
    <source>
        <dbReference type="PROSITE" id="PS51371"/>
    </source>
</evidence>
<accession>A0ABY5XZR1</accession>
<dbReference type="Pfam" id="PF00571">
    <property type="entry name" value="CBS"/>
    <property type="match status" value="2"/>
</dbReference>
<dbReference type="EMBL" id="CP065938">
    <property type="protein sequence ID" value="UWX05399.1"/>
    <property type="molecule type" value="Genomic_DNA"/>
</dbReference>
<feature type="domain" description="CBS" evidence="3">
    <location>
        <begin position="8"/>
        <end position="65"/>
    </location>
</feature>
<dbReference type="Gene3D" id="3.10.580.10">
    <property type="entry name" value="CBS-domain"/>
    <property type="match status" value="1"/>
</dbReference>
<evidence type="ECO:0000313" key="4">
    <source>
        <dbReference type="EMBL" id="UWX05399.1"/>
    </source>
</evidence>
<dbReference type="PANTHER" id="PTHR43080">
    <property type="entry name" value="CBS DOMAIN-CONTAINING PROTEIN CBSX3, MITOCHONDRIAL"/>
    <property type="match status" value="1"/>
</dbReference>
<protein>
    <submittedName>
        <fullName evidence="4">CBS domain-containing protein</fullName>
    </submittedName>
</protein>
<dbReference type="RefSeq" id="WP_334314978.1">
    <property type="nucleotide sequence ID" value="NZ_CP065938.1"/>
</dbReference>
<evidence type="ECO:0000256" key="1">
    <source>
        <dbReference type="ARBA" id="ARBA00023122"/>
    </source>
</evidence>
<evidence type="ECO:0000313" key="5">
    <source>
        <dbReference type="Proteomes" id="UP001058120"/>
    </source>
</evidence>
<dbReference type="InterPro" id="IPR000644">
    <property type="entry name" value="CBS_dom"/>
</dbReference>
<feature type="domain" description="CBS" evidence="3">
    <location>
        <begin position="83"/>
        <end position="140"/>
    </location>
</feature>
<dbReference type="InterPro" id="IPR051257">
    <property type="entry name" value="Diverse_CBS-Domain"/>
</dbReference>
<dbReference type="PANTHER" id="PTHR43080:SF2">
    <property type="entry name" value="CBS DOMAIN-CONTAINING PROTEIN"/>
    <property type="match status" value="1"/>
</dbReference>
<keyword evidence="1 2" id="KW-0129">CBS domain</keyword>
<keyword evidence="5" id="KW-1185">Reference proteome</keyword>
<sequence>MLSVQNYMTDSVYTIKPTDSLHDVKQLMEGAQIRHAPVVNSDGRFCGLVTHRDLLNHTISQLADIDEQTKTEINQAILVKDIMQTDIVCAAPDLSIAEAGNLLLKLKYGCLPVVVGDILVGILTEADFIKIALSLLPKEEEESTHA</sequence>
<organism evidence="4 5">
    <name type="scientific">Taurinivorans muris</name>
    <dbReference type="NCBI Taxonomy" id="2787751"/>
    <lineage>
        <taxon>Bacteria</taxon>
        <taxon>Pseudomonadati</taxon>
        <taxon>Thermodesulfobacteriota</taxon>
        <taxon>Desulfovibrionia</taxon>
        <taxon>Desulfovibrionales</taxon>
        <taxon>Desulfovibrionaceae</taxon>
        <taxon>Taurinivorans</taxon>
    </lineage>
</organism>
<evidence type="ECO:0000256" key="2">
    <source>
        <dbReference type="PROSITE-ProRule" id="PRU00703"/>
    </source>
</evidence>